<keyword evidence="3" id="KW-1185">Reference proteome</keyword>
<dbReference type="Proteomes" id="UP000034166">
    <property type="component" value="Unassembled WGS sequence"/>
</dbReference>
<reference evidence="2 3" key="1">
    <citation type="submission" date="2015-04" db="EMBL/GenBank/DDBJ databases">
        <title>Taxonomic description and genome sequence of Bacillus campisalis sp. nov., a novel member of the genus Bacillus isolated from solar saltern.</title>
        <authorList>
            <person name="Mathan Kumar R."/>
            <person name="Kaur G."/>
            <person name="Kumar A."/>
            <person name="Singh N.K."/>
            <person name="Kaur N."/>
            <person name="Kumar N."/>
            <person name="Mayilraj S."/>
        </authorList>
    </citation>
    <scope>NUCLEOTIDE SEQUENCE [LARGE SCALE GENOMIC DNA]</scope>
    <source>
        <strain evidence="2 3">SA2-6</strain>
    </source>
</reference>
<dbReference type="PATRIC" id="fig|1408103.3.peg.3126"/>
<sequence>MKADRKQIEKAIKEMNLFEGSKKALQAYRAEVKKINEQEKKLKETLEGLQAEHTANLLDQEITDDVSQLVYLNRQARDIIMETQVIESMLERLAEAKTETKLKYAPIIKDATYKDLSVKGKKYDLTDFATNIRYQFIEAVAEVGREMDTQYREIAPEILELFQDEAVLEVYPRMKYEFNREYWKPTIQLSEFLSESDLTYAKMGSITVAKPKDVK</sequence>
<name>A0A0M2STS5_9BACI</name>
<feature type="coiled-coil region" evidence="1">
    <location>
        <begin position="18"/>
        <end position="52"/>
    </location>
</feature>
<dbReference type="RefSeq" id="WP_046524371.1">
    <property type="nucleotide sequence ID" value="NZ_LAYY01000014.1"/>
</dbReference>
<organism evidence="2 3">
    <name type="scientific">Mesobacillus campisalis</name>
    <dbReference type="NCBI Taxonomy" id="1408103"/>
    <lineage>
        <taxon>Bacteria</taxon>
        <taxon>Bacillati</taxon>
        <taxon>Bacillota</taxon>
        <taxon>Bacilli</taxon>
        <taxon>Bacillales</taxon>
        <taxon>Bacillaceae</taxon>
        <taxon>Mesobacillus</taxon>
    </lineage>
</organism>
<dbReference type="EMBL" id="LAYY01000014">
    <property type="protein sequence ID" value="KKK37528.1"/>
    <property type="molecule type" value="Genomic_DNA"/>
</dbReference>
<accession>A0A0M2STS5</accession>
<keyword evidence="1" id="KW-0175">Coiled coil</keyword>
<dbReference type="AlphaFoldDB" id="A0A0M2STS5"/>
<evidence type="ECO:0000313" key="3">
    <source>
        <dbReference type="Proteomes" id="UP000034166"/>
    </source>
</evidence>
<comment type="caution">
    <text evidence="2">The sequence shown here is derived from an EMBL/GenBank/DDBJ whole genome shotgun (WGS) entry which is preliminary data.</text>
</comment>
<protein>
    <submittedName>
        <fullName evidence="2">Uncharacterized protein</fullName>
    </submittedName>
</protein>
<proteinExistence type="predicted"/>
<evidence type="ECO:0000313" key="2">
    <source>
        <dbReference type="EMBL" id="KKK37528.1"/>
    </source>
</evidence>
<evidence type="ECO:0000256" key="1">
    <source>
        <dbReference type="SAM" id="Coils"/>
    </source>
</evidence>
<gene>
    <name evidence="2" type="ORF">WQ57_13910</name>
</gene>